<feature type="domain" description="C2H2-type" evidence="12">
    <location>
        <begin position="131"/>
        <end position="159"/>
    </location>
</feature>
<feature type="domain" description="C2H2-type" evidence="12">
    <location>
        <begin position="255"/>
        <end position="283"/>
    </location>
</feature>
<keyword evidence="9" id="KW-0539">Nucleus</keyword>
<evidence type="ECO:0000256" key="9">
    <source>
        <dbReference type="ARBA" id="ARBA00023242"/>
    </source>
</evidence>
<dbReference type="Proteomes" id="UP000261540">
    <property type="component" value="Unplaced"/>
</dbReference>
<feature type="domain" description="C2H2-type" evidence="12">
    <location>
        <begin position="1084"/>
        <end position="1112"/>
    </location>
</feature>
<evidence type="ECO:0000259" key="12">
    <source>
        <dbReference type="PROSITE" id="PS50157"/>
    </source>
</evidence>
<evidence type="ECO:0000256" key="7">
    <source>
        <dbReference type="ARBA" id="ARBA00023125"/>
    </source>
</evidence>
<dbReference type="Ensembl" id="ENSPKIT00000017018.1">
    <property type="protein sequence ID" value="ENSPKIP00000036078.1"/>
    <property type="gene ID" value="ENSPKIG00000014768.1"/>
</dbReference>
<keyword evidence="2" id="KW-0479">Metal-binding</keyword>
<feature type="domain" description="C2H2-type" evidence="12">
    <location>
        <begin position="313"/>
        <end position="340"/>
    </location>
</feature>
<dbReference type="GeneTree" id="ENSGT00940000163074"/>
<dbReference type="PANTHER" id="PTHR24399:SF70">
    <property type="entry name" value="C2H2-TYPE DOMAIN-CONTAINING PROTEIN"/>
    <property type="match status" value="1"/>
</dbReference>
<feature type="domain" description="C2H2-type" evidence="12">
    <location>
        <begin position="1339"/>
        <end position="1366"/>
    </location>
</feature>
<feature type="domain" description="C2H2-type" evidence="12">
    <location>
        <begin position="457"/>
        <end position="485"/>
    </location>
</feature>
<dbReference type="FunFam" id="3.30.160.60:FF:001062">
    <property type="entry name" value="Zinc finger protein 142"/>
    <property type="match status" value="1"/>
</dbReference>
<dbReference type="FunFam" id="3.30.160.60:FF:001033">
    <property type="entry name" value="Zinc finger protein 142"/>
    <property type="match status" value="1"/>
</dbReference>
<dbReference type="FunFam" id="3.30.160.60:FF:000446">
    <property type="entry name" value="Zinc finger protein"/>
    <property type="match status" value="1"/>
</dbReference>
<evidence type="ECO:0000256" key="4">
    <source>
        <dbReference type="ARBA" id="ARBA00022771"/>
    </source>
</evidence>
<evidence type="ECO:0000256" key="5">
    <source>
        <dbReference type="ARBA" id="ARBA00022833"/>
    </source>
</evidence>
<comment type="subcellular location">
    <subcellularLocation>
        <location evidence="1">Nucleus</location>
    </subcellularLocation>
</comment>
<feature type="compositionally biased region" description="Acidic residues" evidence="11">
    <location>
        <begin position="1523"/>
        <end position="1534"/>
    </location>
</feature>
<feature type="domain" description="C2H2-type" evidence="12">
    <location>
        <begin position="1142"/>
        <end position="1172"/>
    </location>
</feature>
<feature type="domain" description="C2H2-type" evidence="12">
    <location>
        <begin position="1311"/>
        <end position="1338"/>
    </location>
</feature>
<feature type="compositionally biased region" description="Basic and acidic residues" evidence="11">
    <location>
        <begin position="1509"/>
        <end position="1522"/>
    </location>
</feature>
<keyword evidence="8" id="KW-0804">Transcription</keyword>
<feature type="compositionally biased region" description="Acidic residues" evidence="11">
    <location>
        <begin position="933"/>
        <end position="946"/>
    </location>
</feature>
<dbReference type="Pfam" id="PF23611">
    <property type="entry name" value="zf-C2H2_16"/>
    <property type="match status" value="4"/>
</dbReference>
<proteinExistence type="predicted"/>
<evidence type="ECO:0000256" key="8">
    <source>
        <dbReference type="ARBA" id="ARBA00023163"/>
    </source>
</evidence>
<keyword evidence="3" id="KW-0677">Repeat</keyword>
<dbReference type="PROSITE" id="PS00028">
    <property type="entry name" value="ZINC_FINGER_C2H2_1"/>
    <property type="match status" value="15"/>
</dbReference>
<feature type="region of interest" description="Disordered" evidence="11">
    <location>
        <begin position="662"/>
        <end position="724"/>
    </location>
</feature>
<feature type="domain" description="C2H2-type" evidence="12">
    <location>
        <begin position="1424"/>
        <end position="1451"/>
    </location>
</feature>
<dbReference type="FunFam" id="3.30.160.60:FF:000883">
    <property type="entry name" value="Zinc finger protein 142"/>
    <property type="match status" value="1"/>
</dbReference>
<feature type="compositionally biased region" description="Basic and acidic residues" evidence="11">
    <location>
        <begin position="691"/>
        <end position="708"/>
    </location>
</feature>
<keyword evidence="5" id="KW-0862">Zinc</keyword>
<evidence type="ECO:0000313" key="14">
    <source>
        <dbReference type="Proteomes" id="UP000261540"/>
    </source>
</evidence>
<dbReference type="SMART" id="SM00355">
    <property type="entry name" value="ZnF_C2H2"/>
    <property type="match status" value="35"/>
</dbReference>
<dbReference type="FunFam" id="3.30.160.60:FF:002871">
    <property type="entry name" value="Zinc finger protein 142"/>
    <property type="match status" value="1"/>
</dbReference>
<feature type="domain" description="C2H2-type" evidence="12">
    <location>
        <begin position="341"/>
        <end position="368"/>
    </location>
</feature>
<evidence type="ECO:0000256" key="3">
    <source>
        <dbReference type="ARBA" id="ARBA00022737"/>
    </source>
</evidence>
<feature type="domain" description="C2H2-type" evidence="12">
    <location>
        <begin position="1197"/>
        <end position="1224"/>
    </location>
</feature>
<dbReference type="FunFam" id="3.30.160.60:FF:001657">
    <property type="entry name" value="Zinc finger protein 142"/>
    <property type="match status" value="1"/>
</dbReference>
<feature type="domain" description="C2H2-type" evidence="12">
    <location>
        <begin position="1367"/>
        <end position="1395"/>
    </location>
</feature>
<feature type="domain" description="C2H2-type" evidence="12">
    <location>
        <begin position="1452"/>
        <end position="1479"/>
    </location>
</feature>
<feature type="compositionally biased region" description="Basic and acidic residues" evidence="11">
    <location>
        <begin position="877"/>
        <end position="901"/>
    </location>
</feature>
<dbReference type="FunFam" id="3.30.160.60:FF:000614">
    <property type="entry name" value="Zinc finger protein 142"/>
    <property type="match status" value="1"/>
</dbReference>
<feature type="domain" description="C2H2-type" evidence="12">
    <location>
        <begin position="228"/>
        <end position="252"/>
    </location>
</feature>
<evidence type="ECO:0000256" key="6">
    <source>
        <dbReference type="ARBA" id="ARBA00023015"/>
    </source>
</evidence>
<accession>A0A3B3T0Q9</accession>
<dbReference type="Pfam" id="PF23612">
    <property type="entry name" value="zf-C2H2_ZN142"/>
    <property type="match status" value="1"/>
</dbReference>
<dbReference type="Gene3D" id="3.30.160.60">
    <property type="entry name" value="Classic Zinc Finger"/>
    <property type="match status" value="19"/>
</dbReference>
<dbReference type="InterPro" id="IPR057828">
    <property type="entry name" value="Znf_C2H2_ZNF142_13th"/>
</dbReference>
<feature type="region of interest" description="Disordered" evidence="11">
    <location>
        <begin position="1472"/>
        <end position="1575"/>
    </location>
</feature>
<feature type="domain" description="C2H2-type" evidence="12">
    <location>
        <begin position="103"/>
        <end position="130"/>
    </location>
</feature>
<dbReference type="GO" id="GO:0008270">
    <property type="term" value="F:zinc ion binding"/>
    <property type="evidence" value="ECO:0007669"/>
    <property type="project" value="UniProtKB-KW"/>
</dbReference>
<reference evidence="13" key="2">
    <citation type="submission" date="2025-09" db="UniProtKB">
        <authorList>
            <consortium name="Ensembl"/>
        </authorList>
    </citation>
    <scope>IDENTIFICATION</scope>
</reference>
<dbReference type="FunFam" id="3.30.160.60:FF:002117">
    <property type="entry name" value="Zinc finger protein 142"/>
    <property type="match status" value="1"/>
</dbReference>
<evidence type="ECO:0000256" key="11">
    <source>
        <dbReference type="SAM" id="MobiDB-lite"/>
    </source>
</evidence>
<keyword evidence="4 10" id="KW-0863">Zinc-finger</keyword>
<evidence type="ECO:0000256" key="10">
    <source>
        <dbReference type="PROSITE-ProRule" id="PRU00042"/>
    </source>
</evidence>
<evidence type="ECO:0000256" key="1">
    <source>
        <dbReference type="ARBA" id="ARBA00004123"/>
    </source>
</evidence>
<feature type="compositionally biased region" description="Basic and acidic residues" evidence="11">
    <location>
        <begin position="1535"/>
        <end position="1575"/>
    </location>
</feature>
<name>A0A3B3T0Q9_9TELE</name>
<protein>
    <submittedName>
        <fullName evidence="13">Zinc finger protein 142</fullName>
    </submittedName>
</protein>
<dbReference type="InterPro" id="IPR013087">
    <property type="entry name" value="Znf_C2H2_type"/>
</dbReference>
<dbReference type="GO" id="GO:0000978">
    <property type="term" value="F:RNA polymerase II cis-regulatory region sequence-specific DNA binding"/>
    <property type="evidence" value="ECO:0007669"/>
    <property type="project" value="TreeGrafter"/>
</dbReference>
<feature type="compositionally biased region" description="Polar residues" evidence="11">
    <location>
        <begin position="714"/>
        <end position="724"/>
    </location>
</feature>
<evidence type="ECO:0000313" key="13">
    <source>
        <dbReference type="Ensembl" id="ENSPKIP00000036078.1"/>
    </source>
</evidence>
<dbReference type="FunFam" id="3.30.160.60:FF:002452">
    <property type="entry name" value="zinc finger protein 142 isoform X4"/>
    <property type="match status" value="1"/>
</dbReference>
<dbReference type="PANTHER" id="PTHR24399">
    <property type="entry name" value="ZINC FINGER AND BTB DOMAIN-CONTAINING"/>
    <property type="match status" value="1"/>
</dbReference>
<feature type="domain" description="C2H2-type" evidence="12">
    <location>
        <begin position="369"/>
        <end position="396"/>
    </location>
</feature>
<feature type="region of interest" description="Disordered" evidence="11">
    <location>
        <begin position="1"/>
        <end position="55"/>
    </location>
</feature>
<dbReference type="PROSITE" id="PS50157">
    <property type="entry name" value="ZINC_FINGER_C2H2_2"/>
    <property type="match status" value="21"/>
</dbReference>
<dbReference type="InterPro" id="IPR056438">
    <property type="entry name" value="Znf-C2H2_CTCF"/>
</dbReference>
<feature type="region of interest" description="Disordered" evidence="11">
    <location>
        <begin position="842"/>
        <end position="948"/>
    </location>
</feature>
<keyword evidence="6" id="KW-0805">Transcription regulation</keyword>
<evidence type="ECO:0000256" key="2">
    <source>
        <dbReference type="ARBA" id="ARBA00022723"/>
    </source>
</evidence>
<feature type="domain" description="C2H2-type" evidence="12">
    <location>
        <begin position="1396"/>
        <end position="1423"/>
    </location>
</feature>
<organism evidence="13 14">
    <name type="scientific">Paramormyrops kingsleyae</name>
    <dbReference type="NCBI Taxonomy" id="1676925"/>
    <lineage>
        <taxon>Eukaryota</taxon>
        <taxon>Metazoa</taxon>
        <taxon>Chordata</taxon>
        <taxon>Craniata</taxon>
        <taxon>Vertebrata</taxon>
        <taxon>Euteleostomi</taxon>
        <taxon>Actinopterygii</taxon>
        <taxon>Neopterygii</taxon>
        <taxon>Teleostei</taxon>
        <taxon>Osteoglossocephala</taxon>
        <taxon>Osteoglossomorpha</taxon>
        <taxon>Osteoglossiformes</taxon>
        <taxon>Mormyridae</taxon>
        <taxon>Paramormyrops</taxon>
    </lineage>
</organism>
<dbReference type="GO" id="GO:0001227">
    <property type="term" value="F:DNA-binding transcription repressor activity, RNA polymerase II-specific"/>
    <property type="evidence" value="ECO:0007669"/>
    <property type="project" value="TreeGrafter"/>
</dbReference>
<dbReference type="FunFam" id="3.30.160.60:FF:001208">
    <property type="entry name" value="Zinc finger protein 142"/>
    <property type="match status" value="1"/>
</dbReference>
<dbReference type="Pfam" id="PF00096">
    <property type="entry name" value="zf-C2H2"/>
    <property type="match status" value="2"/>
</dbReference>
<keyword evidence="14" id="KW-1185">Reference proteome</keyword>
<feature type="domain" description="C2H2-type" evidence="12">
    <location>
        <begin position="989"/>
        <end position="1016"/>
    </location>
</feature>
<feature type="domain" description="C2H2-type" evidence="12">
    <location>
        <begin position="1283"/>
        <end position="1310"/>
    </location>
</feature>
<feature type="compositionally biased region" description="Basic and acidic residues" evidence="11">
    <location>
        <begin position="32"/>
        <end position="41"/>
    </location>
</feature>
<dbReference type="InterPro" id="IPR057829">
    <property type="entry name" value="Znf_C2H2_ZN142_21/23"/>
</dbReference>
<dbReference type="STRING" id="1676925.ENSPKIP00000036078"/>
<feature type="domain" description="C2H2-type" evidence="12">
    <location>
        <begin position="166"/>
        <end position="193"/>
    </location>
</feature>
<dbReference type="GO" id="GO:0005654">
    <property type="term" value="C:nucleoplasm"/>
    <property type="evidence" value="ECO:0007669"/>
    <property type="project" value="TreeGrafter"/>
</dbReference>
<dbReference type="InterPro" id="IPR036236">
    <property type="entry name" value="Znf_C2H2_sf"/>
</dbReference>
<reference evidence="13" key="1">
    <citation type="submission" date="2025-08" db="UniProtKB">
        <authorList>
            <consortium name="Ensembl"/>
        </authorList>
    </citation>
    <scope>IDENTIFICATION</scope>
</reference>
<keyword evidence="7" id="KW-0238">DNA-binding</keyword>
<feature type="domain" description="C2H2-type" evidence="12">
    <location>
        <begin position="75"/>
        <end position="102"/>
    </location>
</feature>
<sequence>MDSFRFQHKPPALFDLGEKGGMEPEQPEKEDEPQQRSKRGSEVQPMDQAAHMNKSKDRCFKSHVAEGTEHLYRTHMCPECRRCFKKRTHLLEHLHLHFPDPGLQCPTCRHHFTSKSKLRIHLLRESGQKPHRCHLCTYSAVERNSLHRHLASVHGGEGGAAPSDVYPCPTCGEVFLQSQALKAHMKAHRALPAGRQPLACFQEGCPFRGADRRALQRHVRETHGVEAVECRYHTCGAFFGSREDMEAHRRTHLAFHCPHCNFSSSNKSSFQRHKRQGHAGPAELRCAFCPFTTFNPVEFSEHMGRLHANEKTHRCPQCEFVTAHKRVLGRHMLLHTGEKPHKCKLCDFRCRDETYLSKHMLTHSSDKNHMCSECGYVTKWKHYLNVHMRKHAGDLRYQCDQCPYRCHRSDQLSSHKLRHQDKSLICEVCAFSCKRKYELRRHMQLKHGGGEQQVPLFQCRYCPYSTRYRQALHNHENCRHTRHREFRCALCPYVTFSSTSLFLHKRKVHGYMPGDKAWLENYAKKEREQGGTTRGFPEKWDRVMAGDQQVPSEAGEAPSQLEGSLQIMGGSGENEMTADATTFMDQESETGTEGADSENRVGTNISSCQVAATDGNDGECCLLVLTSIVQPESMPDTCMPGDVESRGLSSLEMQLDLKAFPDAGGSPMCLSQRQSEDDQEGALVGDSEGQSNREKSSIPKANASDHMDGAGVDSSCSESHLTVQRRQDKEQADALVLEGHVQMLVMEAKARVHQCDFCAFATYTEAALAQHRRVSCRARRTVLRCKDCGAIYKQQRGLDTHRLRKCPVLLKMGRRFPVPAGLRQPEVSDQLSQDQRKVDHIVTGAKDRGMGPLSEEAVTEASEGPERRGMESSIADIHIDTPEHERDSNMGETHAAGKQDMDLGETDSVPLPSGTVEGQGYSKAPSQTRSSAENEDGVLGEGSTEEQDSRKIMERMGLRFFCPSCPFACHQERALNTHRRRGCLKPGDIQCQSCSFVARSRESLERHIMVHPGQRLSSAPQCRKALLQCKLCPFTCKQARCMTQHVSLKHEGMRPHCCRFCAFSTTRRYRLDAHESLHTGVGRLACRLCNHTFGTASKLQLHQQRVHDRQPTHFCTLCDYGGYSSNDVARHNLSCHTGELKYACDLCAARFSSNAALKQHCRRQHRDPGNQPCPRCDFMGRSQATLVAHLRQQHPRLECTPCGTEFLSREALEEHRRTHLTQRCPACPFAARGRQLLAQHLLDEHEDGFPEDKPLKCAACDFTCRHQLVFEQHVRSHGGTRLYRCTNCQYSTRNRQKITWHIRIHTGEKPYRCEHCGYTCADPSRLKYHMRIHQDERKYLCPDCGYKCKWVNQLKYHMTKHTGAKPYACEECEYRTNRADALRVHRETRHRDIRAFICEKCGKGFKTRFLLRTHLRRHSNTRPYVCRLCRRAFRWPAGLRHHFLTHLECQPFFCRHCSYRARQRFQVVKHLRRHHPEQPSEQGVGQDPGPHSVSLHEARLGEEEQEGGSGEKREQEGGPREEQEQEDVLMEEWEQEGRPREEWEQEKNELREEQEQNGESREEQEPEDWQRSEQE</sequence>
<dbReference type="Pfam" id="PF23574">
    <property type="entry name" value="zf-C2H2_ZNF142_18"/>
    <property type="match status" value="1"/>
</dbReference>
<dbReference type="SUPFAM" id="SSF57667">
    <property type="entry name" value="beta-beta-alpha zinc fingers"/>
    <property type="match status" value="11"/>
</dbReference>